<feature type="region of interest" description="Disordered" evidence="1">
    <location>
        <begin position="347"/>
        <end position="366"/>
    </location>
</feature>
<keyword evidence="2" id="KW-0472">Membrane</keyword>
<evidence type="ECO:0000256" key="2">
    <source>
        <dbReference type="SAM" id="Phobius"/>
    </source>
</evidence>
<keyword evidence="3" id="KW-1185">Reference proteome</keyword>
<keyword evidence="2" id="KW-0812">Transmembrane</keyword>
<name>A0A915BIJ1_PARUN</name>
<feature type="region of interest" description="Disordered" evidence="1">
    <location>
        <begin position="295"/>
        <end position="333"/>
    </location>
</feature>
<accession>A0A915BIJ1</accession>
<protein>
    <submittedName>
        <fullName evidence="4">Uncharacterized protein</fullName>
    </submittedName>
</protein>
<feature type="compositionally biased region" description="Basic and acidic residues" evidence="1">
    <location>
        <begin position="295"/>
        <end position="306"/>
    </location>
</feature>
<organism evidence="3 4">
    <name type="scientific">Parascaris univalens</name>
    <name type="common">Nematode worm</name>
    <dbReference type="NCBI Taxonomy" id="6257"/>
    <lineage>
        <taxon>Eukaryota</taxon>
        <taxon>Metazoa</taxon>
        <taxon>Ecdysozoa</taxon>
        <taxon>Nematoda</taxon>
        <taxon>Chromadorea</taxon>
        <taxon>Rhabditida</taxon>
        <taxon>Spirurina</taxon>
        <taxon>Ascaridomorpha</taxon>
        <taxon>Ascaridoidea</taxon>
        <taxon>Ascarididae</taxon>
        <taxon>Parascaris</taxon>
    </lineage>
</organism>
<feature type="transmembrane region" description="Helical" evidence="2">
    <location>
        <begin position="6"/>
        <end position="30"/>
    </location>
</feature>
<proteinExistence type="predicted"/>
<keyword evidence="2" id="KW-1133">Transmembrane helix</keyword>
<reference evidence="4" key="1">
    <citation type="submission" date="2022-11" db="UniProtKB">
        <authorList>
            <consortium name="WormBaseParasite"/>
        </authorList>
    </citation>
    <scope>IDENTIFICATION</scope>
</reference>
<feature type="transmembrane region" description="Helical" evidence="2">
    <location>
        <begin position="253"/>
        <end position="279"/>
    </location>
</feature>
<evidence type="ECO:0000313" key="3">
    <source>
        <dbReference type="Proteomes" id="UP000887569"/>
    </source>
</evidence>
<evidence type="ECO:0000256" key="1">
    <source>
        <dbReference type="SAM" id="MobiDB-lite"/>
    </source>
</evidence>
<dbReference type="AlphaFoldDB" id="A0A915BIJ1"/>
<evidence type="ECO:0000313" key="4">
    <source>
        <dbReference type="WBParaSite" id="PgR042_g022_t01"/>
    </source>
</evidence>
<dbReference type="Proteomes" id="UP000887569">
    <property type="component" value="Unplaced"/>
</dbReference>
<dbReference type="WBParaSite" id="PgR042_g022_t01">
    <property type="protein sequence ID" value="PgR042_g022_t01"/>
    <property type="gene ID" value="PgR042_g022"/>
</dbReference>
<sequence length="366" mass="41819">FMNWLAVMWLITGSFIVFLIFSLVSSYSFLEELSESYPLSRKYLKEGLHSICAKEDVKVLRNVSSHFTFIIGNGNIFDECIFHLRQFLSKRSATRFRDGFLELIVDLESIDNKDIIYECPDKFYSKLSVKSGRYRTRKGSIDAIRFTFDCTHPFNGNKQRTSSKNGFRVFKRKRKHVTSEKVFRGGSSKSVSSENDFTELGRIYDFASNEQEKNEWQMLQPASDKPAEHVYVKVRRSLQEKSGDMDDRISLSVLIYSLCAATMAVGILCFVLGICAAHMHLTRASADQRVAEREKPNRLAVTKEDAQTCPSLAHPDANDKKRASSQQESKPLAIVVDVRGSTTMIRDEDKAKLEEKRESNERKVAI</sequence>